<evidence type="ECO:0000313" key="3">
    <source>
        <dbReference type="Proteomes" id="UP001144256"/>
    </source>
</evidence>
<dbReference type="EMBL" id="BRLB01000007">
    <property type="protein sequence ID" value="GKX30082.1"/>
    <property type="molecule type" value="Genomic_DNA"/>
</dbReference>
<dbReference type="PANTHER" id="PTHR34847:SF1">
    <property type="entry name" value="NODULATION PROTEIN U"/>
    <property type="match status" value="1"/>
</dbReference>
<dbReference type="InterPro" id="IPR051338">
    <property type="entry name" value="NodU/CmcH_Carbamoyltrnsfr"/>
</dbReference>
<comment type="caution">
    <text evidence="2">The sequence shown here is derived from an EMBL/GenBank/DDBJ whole genome shotgun (WGS) entry which is preliminary data.</text>
</comment>
<dbReference type="AlphaFoldDB" id="A0A9W5YA10"/>
<accession>A0A9W5YA10</accession>
<name>A0A9W5YA10_9FIRM</name>
<dbReference type="Pfam" id="PF16861">
    <property type="entry name" value="Carbam_trans_C"/>
    <property type="match status" value="1"/>
</dbReference>
<evidence type="ECO:0000313" key="2">
    <source>
        <dbReference type="EMBL" id="GKX30082.1"/>
    </source>
</evidence>
<dbReference type="Gene3D" id="3.30.420.40">
    <property type="match status" value="1"/>
</dbReference>
<dbReference type="PANTHER" id="PTHR34847">
    <property type="entry name" value="NODULATION PROTEIN U"/>
    <property type="match status" value="1"/>
</dbReference>
<sequence length="667" mass="78279">MKDGFYISAYITITKLGNLYRAGHRHDESIALWQKKGKKVSLIHYWELERLTGIKQQRLPFFDIKQFRHIINGLLREYDITLDDVIEIWGVPELQEDDSYLSKYLFPDYALHGFAHLASCIFMDMDIFKNNNVLGFSVDGGSDSTIDAYDREGRSEYDRYHFIGCYSEAKKNKLNLFPAVSPAEIWGWSLMRYNIREGTLMALASASESEAYYDIESLFPFDEYKMGPGIRQRIFDMFDEIDHYKKDDIGIKFNYFDEKFSEKENRISMAMKIVQQVSYKIMVNSIEEAIDRFGIDTENTYLAMSGGFALNCPCNTYLMDKYHFKGFIAPPCVSDSGMAMGIGLSSFYVRTLGDFEFKFNHAYYGDSYNVKDFLAKGEFSNFIESVEEFDAAQVVKDMEEDIVIWYEGGAEVGPRALGARSLIGDPRVMWTKERLNEVKKRQWWRPVAPIVLKEKVGEWFRNEYESPYMLHALELLEDKREEVPAIVHIDGTSRLQTIDAENPKIYLYQVMKEFERVSGVPIICNTSLNDKGEPIINRIEEACNFALRKNIKVAYFNGNRILLRNHEQYKNEEVLKRKLRMEIWKDKLDKQEFINKYNPYNLSEKEVFVYTFTNMYKGIELFDLDYEEQKKIEKQVKDFLKENPLFNKHVLLVRIMNANLNKKKMER</sequence>
<dbReference type="InterPro" id="IPR031730">
    <property type="entry name" value="Carbam_trans_C"/>
</dbReference>
<evidence type="ECO:0000259" key="1">
    <source>
        <dbReference type="Pfam" id="PF16861"/>
    </source>
</evidence>
<dbReference type="InterPro" id="IPR038152">
    <property type="entry name" value="Carbam_trans_C_sf"/>
</dbReference>
<organism evidence="2 3">
    <name type="scientific">Vallitalea longa</name>
    <dbReference type="NCBI Taxonomy" id="2936439"/>
    <lineage>
        <taxon>Bacteria</taxon>
        <taxon>Bacillati</taxon>
        <taxon>Bacillota</taxon>
        <taxon>Clostridia</taxon>
        <taxon>Lachnospirales</taxon>
        <taxon>Vallitaleaceae</taxon>
        <taxon>Vallitalea</taxon>
    </lineage>
</organism>
<gene>
    <name evidence="2" type="ORF">SH1V18_25620</name>
</gene>
<dbReference type="Gene3D" id="3.90.870.20">
    <property type="entry name" value="Carbamoyltransferase, C-terminal domain"/>
    <property type="match status" value="1"/>
</dbReference>
<dbReference type="Proteomes" id="UP001144256">
    <property type="component" value="Unassembled WGS sequence"/>
</dbReference>
<protein>
    <recommendedName>
        <fullName evidence="1">Carbamoyltransferase C-terminal domain-containing protein</fullName>
    </recommendedName>
</protein>
<proteinExistence type="predicted"/>
<feature type="domain" description="Carbamoyltransferase C-terminal" evidence="1">
    <location>
        <begin position="399"/>
        <end position="557"/>
    </location>
</feature>
<keyword evidence="3" id="KW-1185">Reference proteome</keyword>
<dbReference type="RefSeq" id="WP_281815966.1">
    <property type="nucleotide sequence ID" value="NZ_BRLB01000007.1"/>
</dbReference>
<reference evidence="2" key="1">
    <citation type="submission" date="2022-06" db="EMBL/GenBank/DDBJ databases">
        <title>Vallitalea longa sp. nov., an anaerobic bacterium isolated from marine sediment.</title>
        <authorList>
            <person name="Hirano S."/>
            <person name="Terahara T."/>
            <person name="Mori K."/>
            <person name="Hamada M."/>
            <person name="Matsumoto R."/>
            <person name="Kobayashi T."/>
        </authorList>
    </citation>
    <scope>NUCLEOTIDE SEQUENCE</scope>
    <source>
        <strain evidence="2">SH18-1</strain>
    </source>
</reference>